<dbReference type="InterPro" id="IPR009296">
    <property type="entry name" value="DUF951"/>
</dbReference>
<sequence length="65" mass="7188">MIELHIGDSVTLKKKHPCGGHEWSVTRLGADIGLQCTTCSRRILLPRSELELKLKQKTSTAGPTF</sequence>
<proteinExistence type="predicted"/>
<dbReference type="AlphaFoldDB" id="A0A1J5IJ98"/>
<evidence type="ECO:0008006" key="3">
    <source>
        <dbReference type="Google" id="ProtNLM"/>
    </source>
</evidence>
<name>A0A1J5IJ98_9BACT</name>
<evidence type="ECO:0000313" key="2">
    <source>
        <dbReference type="Proteomes" id="UP000183245"/>
    </source>
</evidence>
<dbReference type="PANTHER" id="PTHR38455">
    <property type="entry name" value="HYPOTHETICAL CYTOSOLIC PROTEIN"/>
    <property type="match status" value="1"/>
</dbReference>
<comment type="caution">
    <text evidence="1">The sequence shown here is derived from an EMBL/GenBank/DDBJ whole genome shotgun (WGS) entry which is preliminary data.</text>
</comment>
<gene>
    <name evidence="1" type="ORF">AUK40_03900</name>
</gene>
<protein>
    <recommendedName>
        <fullName evidence="3">DUF951 domain-containing protein</fullName>
    </recommendedName>
</protein>
<dbReference type="Pfam" id="PF06107">
    <property type="entry name" value="DUF951"/>
    <property type="match status" value="1"/>
</dbReference>
<reference evidence="1 2" key="1">
    <citation type="journal article" date="2016" name="Environ. Microbiol.">
        <title>Genomic resolution of a cold subsurface aquifer community provides metabolic insights for novel microbes adapted to high CO concentrations.</title>
        <authorList>
            <person name="Probst A.J."/>
            <person name="Castelle C.J."/>
            <person name="Singh A."/>
            <person name="Brown C.T."/>
            <person name="Anantharaman K."/>
            <person name="Sharon I."/>
            <person name="Hug L.A."/>
            <person name="Burstein D."/>
            <person name="Emerson J.B."/>
            <person name="Thomas B.C."/>
            <person name="Banfield J.F."/>
        </authorList>
    </citation>
    <scope>NUCLEOTIDE SEQUENCE [LARGE SCALE GENOMIC DNA]</scope>
    <source>
        <strain evidence="1">CG2_30_54_11</strain>
    </source>
</reference>
<dbReference type="PANTHER" id="PTHR38455:SF1">
    <property type="entry name" value="DUF951 DOMAIN-CONTAINING PROTEIN"/>
    <property type="match status" value="1"/>
</dbReference>
<dbReference type="EMBL" id="MNZT01000066">
    <property type="protein sequence ID" value="OIP97132.1"/>
    <property type="molecule type" value="Genomic_DNA"/>
</dbReference>
<organism evidence="1 2">
    <name type="scientific">Candidatus Wirthbacteria bacterium CG2_30_54_11</name>
    <dbReference type="NCBI Taxonomy" id="1817892"/>
    <lineage>
        <taxon>Bacteria</taxon>
        <taxon>Candidatus Wirthbacteria</taxon>
    </lineage>
</organism>
<dbReference type="PIRSF" id="PIRSF037263">
    <property type="entry name" value="DUF951_bac"/>
    <property type="match status" value="1"/>
</dbReference>
<dbReference type="STRING" id="1817892.AUK40_03900"/>
<accession>A0A1J5IJ98</accession>
<evidence type="ECO:0000313" key="1">
    <source>
        <dbReference type="EMBL" id="OIP97132.1"/>
    </source>
</evidence>
<dbReference type="Proteomes" id="UP000183245">
    <property type="component" value="Unassembled WGS sequence"/>
</dbReference>